<reference evidence="3 4" key="1">
    <citation type="journal article" date="2019" name="Genome Biol. Evol.">
        <title>Insights into the evolution of the New World diploid cottons (Gossypium, subgenus Houzingenia) based on genome sequencing.</title>
        <authorList>
            <person name="Grover C.E."/>
            <person name="Arick M.A. 2nd"/>
            <person name="Thrash A."/>
            <person name="Conover J.L."/>
            <person name="Sanders W.S."/>
            <person name="Peterson D.G."/>
            <person name="Frelichowski J.E."/>
            <person name="Scheffler J.A."/>
            <person name="Scheffler B.E."/>
            <person name="Wendel J.F."/>
        </authorList>
    </citation>
    <scope>NUCLEOTIDE SEQUENCE [LARGE SCALE GENOMIC DNA]</scope>
    <source>
        <strain evidence="3">4</strain>
        <tissue evidence="3">Leaf</tissue>
    </source>
</reference>
<dbReference type="GO" id="GO:0016984">
    <property type="term" value="F:ribulose-bisphosphate carboxylase activity"/>
    <property type="evidence" value="ECO:0007669"/>
    <property type="project" value="InterPro"/>
</dbReference>
<evidence type="ECO:0000313" key="3">
    <source>
        <dbReference type="EMBL" id="MBA0712341.1"/>
    </source>
</evidence>
<dbReference type="AlphaFoldDB" id="A0A7J8ZKK4"/>
<dbReference type="Gene3D" id="3.20.20.110">
    <property type="entry name" value="Ribulose bisphosphate carboxylase, large subunit, C-terminal domain"/>
    <property type="match status" value="1"/>
</dbReference>
<comment type="caution">
    <text evidence="3">The sequence shown here is derived from an EMBL/GenBank/DDBJ whole genome shotgun (WGS) entry which is preliminary data.</text>
</comment>
<dbReference type="Proteomes" id="UP000593574">
    <property type="component" value="Unassembled WGS sequence"/>
</dbReference>
<evidence type="ECO:0000313" key="4">
    <source>
        <dbReference type="Proteomes" id="UP000593574"/>
    </source>
</evidence>
<keyword evidence="1" id="KW-0472">Membrane</keyword>
<dbReference type="InterPro" id="IPR000685">
    <property type="entry name" value="RuBisCO_lsu_C"/>
</dbReference>
<dbReference type="Pfam" id="PF00016">
    <property type="entry name" value="RuBisCO_large"/>
    <property type="match status" value="1"/>
</dbReference>
<dbReference type="SUPFAM" id="SSF51649">
    <property type="entry name" value="RuBisCo, C-terminal domain"/>
    <property type="match status" value="1"/>
</dbReference>
<keyword evidence="4" id="KW-1185">Reference proteome</keyword>
<accession>A0A7J8ZKK4</accession>
<proteinExistence type="predicted"/>
<evidence type="ECO:0000256" key="1">
    <source>
        <dbReference type="SAM" id="Phobius"/>
    </source>
</evidence>
<gene>
    <name evidence="3" type="ORF">Golax_011448</name>
</gene>
<feature type="domain" description="Ribulose bisphosphate carboxylase large subunit C-terminal" evidence="2">
    <location>
        <begin position="1"/>
        <end position="115"/>
    </location>
</feature>
<name>A0A7J8ZKK4_9ROSI</name>
<dbReference type="InterPro" id="IPR036376">
    <property type="entry name" value="RuBisCO_lsu_C_sf"/>
</dbReference>
<protein>
    <recommendedName>
        <fullName evidence="2">Ribulose bisphosphate carboxylase large subunit C-terminal domain-containing protein</fullName>
    </recommendedName>
</protein>
<dbReference type="InterPro" id="IPR033966">
    <property type="entry name" value="RuBisCO"/>
</dbReference>
<dbReference type="PANTHER" id="PTHR42704">
    <property type="entry name" value="RIBULOSE BISPHOSPHATE CARBOXYLASE"/>
    <property type="match status" value="1"/>
</dbReference>
<sequence>MHNYLISGFTANTSLAYYFRDNGLLLHIHRVMYAVIGRKKNHGMHFRVLAKALRMSGRDRIHVAIVIVKLEGERNITLGFVDLLCDDFIEKDRSYGIYFTQDWVSMPGVLPVASGVFTFGICLLWPRSLEMILYYNSMEEL</sequence>
<evidence type="ECO:0000259" key="2">
    <source>
        <dbReference type="Pfam" id="PF00016"/>
    </source>
</evidence>
<organism evidence="3 4">
    <name type="scientific">Gossypium laxum</name>
    <dbReference type="NCBI Taxonomy" id="34288"/>
    <lineage>
        <taxon>Eukaryota</taxon>
        <taxon>Viridiplantae</taxon>
        <taxon>Streptophyta</taxon>
        <taxon>Embryophyta</taxon>
        <taxon>Tracheophyta</taxon>
        <taxon>Spermatophyta</taxon>
        <taxon>Magnoliopsida</taxon>
        <taxon>eudicotyledons</taxon>
        <taxon>Gunneridae</taxon>
        <taxon>Pentapetalae</taxon>
        <taxon>rosids</taxon>
        <taxon>malvids</taxon>
        <taxon>Malvales</taxon>
        <taxon>Malvaceae</taxon>
        <taxon>Malvoideae</taxon>
        <taxon>Gossypium</taxon>
    </lineage>
</organism>
<dbReference type="GO" id="GO:0000287">
    <property type="term" value="F:magnesium ion binding"/>
    <property type="evidence" value="ECO:0007669"/>
    <property type="project" value="InterPro"/>
</dbReference>
<dbReference type="PANTHER" id="PTHR42704:SF15">
    <property type="entry name" value="RIBULOSE BISPHOSPHATE CARBOXYLASE LARGE CHAIN"/>
    <property type="match status" value="1"/>
</dbReference>
<dbReference type="EMBL" id="JABEZV010000006">
    <property type="protein sequence ID" value="MBA0712341.1"/>
    <property type="molecule type" value="Genomic_DNA"/>
</dbReference>
<feature type="transmembrane region" description="Helical" evidence="1">
    <location>
        <begin position="103"/>
        <end position="125"/>
    </location>
</feature>
<keyword evidence="1" id="KW-1133">Transmembrane helix</keyword>
<keyword evidence="1" id="KW-0812">Transmembrane</keyword>